<dbReference type="SUPFAM" id="SSF110083">
    <property type="entry name" value="Peptidylarginine deiminase Pad4, middle domain"/>
    <property type="match status" value="1"/>
</dbReference>
<gene>
    <name evidence="4" type="primary">PADI6</name>
</gene>
<dbReference type="Gene3D" id="3.75.10.10">
    <property type="entry name" value="L-arginine/glycine Amidinotransferase, Chain A"/>
    <property type="match status" value="1"/>
</dbReference>
<dbReference type="PANTHER" id="PTHR10837:SF4">
    <property type="entry name" value="PROTEIN-ARGININE DEIMINASE TYPE-6"/>
    <property type="match status" value="1"/>
</dbReference>
<name>A0ABM3WWA1_ERIEU</name>
<keyword evidence="3" id="KW-1185">Reference proteome</keyword>
<feature type="domain" description="Protein-arginine deiminase C-terminal" evidence="1">
    <location>
        <begin position="171"/>
        <end position="569"/>
    </location>
</feature>
<dbReference type="InterPro" id="IPR013530">
    <property type="entry name" value="PAD_C"/>
</dbReference>
<dbReference type="RefSeq" id="XP_060040827.1">
    <property type="nucleotide sequence ID" value="XM_060184844.1"/>
</dbReference>
<evidence type="ECO:0000259" key="1">
    <source>
        <dbReference type="Pfam" id="PF03068"/>
    </source>
</evidence>
<dbReference type="InterPro" id="IPR004303">
    <property type="entry name" value="PAD"/>
</dbReference>
<feature type="non-terminal residue" evidence="4">
    <location>
        <position position="1"/>
    </location>
</feature>
<reference evidence="4" key="1">
    <citation type="submission" date="2025-08" db="UniProtKB">
        <authorList>
            <consortium name="RefSeq"/>
        </authorList>
    </citation>
    <scope>IDENTIFICATION</scope>
</reference>
<dbReference type="InterPro" id="IPR036556">
    <property type="entry name" value="PAD_central_sf"/>
</dbReference>
<dbReference type="Proteomes" id="UP001652624">
    <property type="component" value="Unplaced"/>
</dbReference>
<dbReference type="PANTHER" id="PTHR10837">
    <property type="entry name" value="PEPTIDYLARGININE DEIMINASE"/>
    <property type="match status" value="1"/>
</dbReference>
<evidence type="ECO:0000259" key="2">
    <source>
        <dbReference type="Pfam" id="PF08527"/>
    </source>
</evidence>
<feature type="domain" description="Protein-arginine deiminase (PAD) central" evidence="2">
    <location>
        <begin position="1"/>
        <end position="159"/>
    </location>
</feature>
<sequence>VSLDVDINRSGKVEGAGDKNKKDWIWGSGGWGAILLVNCSFAEADQDVDNTSPVLSNEIKNLSPMILTVQGPSCILRNYSLVLHTTLKETEKARVFQLQREEGEFERNTCELVLGPRKPKYTLPGPLEDNLKKTFYVEALQFPSADFSGLISYSVSLLEISQDPAIPQALVCRDTVAFRVAPCIFTPSTQMPLEVYLCRELQLKGFVDTVIELSRENKIQVASVYEVHARLGKWLQDEIAFCYTRAPHKTMSFVLDTPRAIDLKEFPMKCALSPGIGYVLQPATDQRIASMDSVGSLMVSPPVKVSGKEYPLGRVLIGSSFYPSKEARDVSSGLRAFLFAQQVQAPVELFSDWLMSGHMDEFMCFVPARDRSGEGKNFWLLLASPSSCYELFQEQKEKGYGSMRLFEGLRHEQLLSNGRNFCSIHQLLADEDMRKQNDYVQKCIDLNRKLLKEELGLTEKDIIDIPQLFRLEHLVNVPSSQQNKKLIAKPYFPNLLQILVMGDSLGIPKPFGPQINEICCLEQRVRQLLEPLDFKCTFINDFDCYMTEIGDLRACANIHRSPFVFKWWQMVP</sequence>
<dbReference type="Gene3D" id="2.60.40.1700">
    <property type="entry name" value="Protein-arginine deiminase, central domain"/>
    <property type="match status" value="1"/>
</dbReference>
<dbReference type="InterPro" id="IPR013733">
    <property type="entry name" value="Prot_Arg_deaminase_cen_dom"/>
</dbReference>
<dbReference type="GeneID" id="103114094"/>
<evidence type="ECO:0000313" key="3">
    <source>
        <dbReference type="Proteomes" id="UP001652624"/>
    </source>
</evidence>
<organism evidence="3 4">
    <name type="scientific">Erinaceus europaeus</name>
    <name type="common">Western European hedgehog</name>
    <dbReference type="NCBI Taxonomy" id="9365"/>
    <lineage>
        <taxon>Eukaryota</taxon>
        <taxon>Metazoa</taxon>
        <taxon>Chordata</taxon>
        <taxon>Craniata</taxon>
        <taxon>Vertebrata</taxon>
        <taxon>Euteleostomi</taxon>
        <taxon>Mammalia</taxon>
        <taxon>Eutheria</taxon>
        <taxon>Laurasiatheria</taxon>
        <taxon>Eulipotyphla</taxon>
        <taxon>Erinaceidae</taxon>
        <taxon>Erinaceinae</taxon>
        <taxon>Erinaceus</taxon>
    </lineage>
</organism>
<accession>A0ABM3WWA1</accession>
<dbReference type="Pfam" id="PF08527">
    <property type="entry name" value="PAD_M"/>
    <property type="match status" value="1"/>
</dbReference>
<evidence type="ECO:0000313" key="4">
    <source>
        <dbReference type="RefSeq" id="XP_060040827.1"/>
    </source>
</evidence>
<protein>
    <submittedName>
        <fullName evidence="4">Protein-arginine deiminase type-6</fullName>
    </submittedName>
</protein>
<dbReference type="SUPFAM" id="SSF55909">
    <property type="entry name" value="Pentein"/>
    <property type="match status" value="1"/>
</dbReference>
<proteinExistence type="predicted"/>
<dbReference type="Pfam" id="PF03068">
    <property type="entry name" value="PAD"/>
    <property type="match status" value="1"/>
</dbReference>